<feature type="signal peptide" evidence="3">
    <location>
        <begin position="1"/>
        <end position="21"/>
    </location>
</feature>
<dbReference type="InterPro" id="IPR050488">
    <property type="entry name" value="Ig_Fc_receptor"/>
</dbReference>
<dbReference type="InterPro" id="IPR003599">
    <property type="entry name" value="Ig_sub"/>
</dbReference>
<evidence type="ECO:0000256" key="2">
    <source>
        <dbReference type="ARBA" id="ARBA00023157"/>
    </source>
</evidence>
<dbReference type="SUPFAM" id="SSF48726">
    <property type="entry name" value="Immunoglobulin"/>
    <property type="match status" value="3"/>
</dbReference>
<dbReference type="PANTHER" id="PTHR11481">
    <property type="entry name" value="IMMUNOGLOBULIN FC RECEPTOR"/>
    <property type="match status" value="1"/>
</dbReference>
<dbReference type="AlphaFoldDB" id="A0A8C4DMP4"/>
<feature type="domain" description="Ig-like" evidence="4">
    <location>
        <begin position="218"/>
        <end position="308"/>
    </location>
</feature>
<dbReference type="GO" id="GO:0007166">
    <property type="term" value="P:cell surface receptor signaling pathway"/>
    <property type="evidence" value="ECO:0007669"/>
    <property type="project" value="TreeGrafter"/>
</dbReference>
<evidence type="ECO:0000256" key="3">
    <source>
        <dbReference type="SAM" id="SignalP"/>
    </source>
</evidence>
<proteinExistence type="predicted"/>
<dbReference type="Proteomes" id="UP000694389">
    <property type="component" value="Unassembled WGS sequence"/>
</dbReference>
<dbReference type="Gene3D" id="2.60.40.10">
    <property type="entry name" value="Immunoglobulins"/>
    <property type="match status" value="2"/>
</dbReference>
<reference evidence="5" key="1">
    <citation type="submission" date="2025-08" db="UniProtKB">
        <authorList>
            <consortium name="Ensembl"/>
        </authorList>
    </citation>
    <scope>IDENTIFICATION</scope>
</reference>
<name>A0A8C4DMP4_DICLA</name>
<dbReference type="SMART" id="SM00409">
    <property type="entry name" value="IG"/>
    <property type="match status" value="2"/>
</dbReference>
<dbReference type="InterPro" id="IPR036179">
    <property type="entry name" value="Ig-like_dom_sf"/>
</dbReference>
<evidence type="ECO:0000313" key="6">
    <source>
        <dbReference type="Proteomes" id="UP000694389"/>
    </source>
</evidence>
<dbReference type="Ensembl" id="ENSDLAT00005004106.2">
    <property type="protein sequence ID" value="ENSDLAP00005003973.1"/>
    <property type="gene ID" value="ENSDLAG00005001792.2"/>
</dbReference>
<accession>A0A8C4DMP4</accession>
<dbReference type="Pfam" id="PF13895">
    <property type="entry name" value="Ig_2"/>
    <property type="match status" value="1"/>
</dbReference>
<dbReference type="InterPro" id="IPR007110">
    <property type="entry name" value="Ig-like_dom"/>
</dbReference>
<dbReference type="GeneTree" id="ENSGT00440000036191"/>
<dbReference type="InterPro" id="IPR013783">
    <property type="entry name" value="Ig-like_fold"/>
</dbReference>
<keyword evidence="6" id="KW-1185">Reference proteome</keyword>
<feature type="domain" description="Ig-like" evidence="4">
    <location>
        <begin position="1"/>
        <end position="88"/>
    </location>
</feature>
<evidence type="ECO:0000259" key="4">
    <source>
        <dbReference type="PROSITE" id="PS50835"/>
    </source>
</evidence>
<dbReference type="GO" id="GO:0006955">
    <property type="term" value="P:immune response"/>
    <property type="evidence" value="ECO:0007669"/>
    <property type="project" value="TreeGrafter"/>
</dbReference>
<evidence type="ECO:0000256" key="1">
    <source>
        <dbReference type="ARBA" id="ARBA00022729"/>
    </source>
</evidence>
<organism evidence="5 6">
    <name type="scientific">Dicentrarchus labrax</name>
    <name type="common">European seabass</name>
    <name type="synonym">Morone labrax</name>
    <dbReference type="NCBI Taxonomy" id="13489"/>
    <lineage>
        <taxon>Eukaryota</taxon>
        <taxon>Metazoa</taxon>
        <taxon>Chordata</taxon>
        <taxon>Craniata</taxon>
        <taxon>Vertebrata</taxon>
        <taxon>Euteleostomi</taxon>
        <taxon>Actinopterygii</taxon>
        <taxon>Neopterygii</taxon>
        <taxon>Teleostei</taxon>
        <taxon>Neoteleostei</taxon>
        <taxon>Acanthomorphata</taxon>
        <taxon>Eupercaria</taxon>
        <taxon>Moronidae</taxon>
        <taxon>Dicentrarchus</taxon>
    </lineage>
</organism>
<protein>
    <recommendedName>
        <fullName evidence="4">Ig-like domain-containing protein</fullName>
    </recommendedName>
</protein>
<dbReference type="PANTHER" id="PTHR11481:SF64">
    <property type="entry name" value="FC RECEPTOR-LIKE PROTEIN 4"/>
    <property type="match status" value="1"/>
</dbReference>
<sequence length="345" mass="39180">MPMLNCMSSFLLSLLASLVSISPNLKHIFSGDLLFLSCGDSGTSVKWYFNDNEVKTQTYKTWKIAVATSKNTGSYQCESNGQKSEIFSIEVLEFKLPKLHSSVILMLENDAGLQAWRCWVFRGTETKKIMLRLEKSSTNVVFQPRELTVSETIFWCTDKQEQLRSNQIIVRTSGKEVSLEMDPLPAVAGESLTLSCLVWGTDQITHTVFYKNGTILLPNAKFTHTISKVTESDQGSYKCKAIFTYVAQASMKADLSENIGMSCRCSHCPSDASYNWYRKKDDGQLWQFLENNNGLMMPKESGTYGCRAVFRNGMSFFSNSHVCEFLLLFLLMNFDTFPYRHINKH</sequence>
<reference evidence="5" key="2">
    <citation type="submission" date="2025-09" db="UniProtKB">
        <authorList>
            <consortium name="Ensembl"/>
        </authorList>
    </citation>
    <scope>IDENTIFICATION</scope>
</reference>
<dbReference type="PROSITE" id="PS50835">
    <property type="entry name" value="IG_LIKE"/>
    <property type="match status" value="2"/>
</dbReference>
<dbReference type="GO" id="GO:0009897">
    <property type="term" value="C:external side of plasma membrane"/>
    <property type="evidence" value="ECO:0007669"/>
    <property type="project" value="TreeGrafter"/>
</dbReference>
<keyword evidence="2" id="KW-1015">Disulfide bond</keyword>
<evidence type="ECO:0000313" key="5">
    <source>
        <dbReference type="Ensembl" id="ENSDLAP00005003973.1"/>
    </source>
</evidence>
<dbReference type="GO" id="GO:0004888">
    <property type="term" value="F:transmembrane signaling receptor activity"/>
    <property type="evidence" value="ECO:0007669"/>
    <property type="project" value="TreeGrafter"/>
</dbReference>
<keyword evidence="1 3" id="KW-0732">Signal</keyword>
<feature type="chain" id="PRO_5034475261" description="Ig-like domain-containing protein" evidence="3">
    <location>
        <begin position="22"/>
        <end position="345"/>
    </location>
</feature>